<organism evidence="1">
    <name type="scientific">marine sediment metagenome</name>
    <dbReference type="NCBI Taxonomy" id="412755"/>
    <lineage>
        <taxon>unclassified sequences</taxon>
        <taxon>metagenomes</taxon>
        <taxon>ecological metagenomes</taxon>
    </lineage>
</organism>
<dbReference type="EMBL" id="LAZR01037951">
    <property type="protein sequence ID" value="KKL20819.1"/>
    <property type="molecule type" value="Genomic_DNA"/>
</dbReference>
<proteinExistence type="predicted"/>
<comment type="caution">
    <text evidence="1">The sequence shown here is derived from an EMBL/GenBank/DDBJ whole genome shotgun (WGS) entry which is preliminary data.</text>
</comment>
<dbReference type="AlphaFoldDB" id="A0A0F9BFY9"/>
<evidence type="ECO:0000313" key="1">
    <source>
        <dbReference type="EMBL" id="KKL20819.1"/>
    </source>
</evidence>
<name>A0A0F9BFY9_9ZZZZ</name>
<reference evidence="1" key="1">
    <citation type="journal article" date="2015" name="Nature">
        <title>Complex archaea that bridge the gap between prokaryotes and eukaryotes.</title>
        <authorList>
            <person name="Spang A."/>
            <person name="Saw J.H."/>
            <person name="Jorgensen S.L."/>
            <person name="Zaremba-Niedzwiedzka K."/>
            <person name="Martijn J."/>
            <person name="Lind A.E."/>
            <person name="van Eijk R."/>
            <person name="Schleper C."/>
            <person name="Guy L."/>
            <person name="Ettema T.J."/>
        </authorList>
    </citation>
    <scope>NUCLEOTIDE SEQUENCE</scope>
</reference>
<gene>
    <name evidence="1" type="ORF">LCGC14_2451670</name>
</gene>
<accession>A0A0F9BFY9</accession>
<protein>
    <submittedName>
        <fullName evidence="1">Uncharacterized protein</fullName>
    </submittedName>
</protein>
<sequence>MSDPYWTPDQDMRSSCCWALSAGEIVDGDAICSACGEHADFEKEEVPDFLTFDGAMKMLFPGYKPAGVKP</sequence>